<dbReference type="AlphaFoldDB" id="G9ZH43"/>
<name>G9ZH43_9GAMM</name>
<keyword evidence="1" id="KW-0472">Membrane</keyword>
<keyword evidence="1" id="KW-0812">Transmembrane</keyword>
<dbReference type="STRING" id="797473.HMPREF9080_02100"/>
<sequence length="230" mass="26426">MQSPLDKKRLEKSAERQSWQLHRLMKSTHVTSANDYFQACVKKPKENTMKYHYLLLLLCLALSGCANLYGHFKSTTNDMYEPKDGDRARVRVLNDDISVRGVGLPNSTCFSSLQDEKSGRIDLGFRHRDLKMPDPHRSKEQNEYIRSEFYVRANEPIVLILLGSCGVGMTFVPEKDHDYEVIFHTIKDGNFYQCSRIVHDITNGEAKPLKVRNSPSCPLTWKEQMIGKGK</sequence>
<keyword evidence="1" id="KW-1133">Transmembrane helix</keyword>
<protein>
    <submittedName>
        <fullName evidence="2">Uncharacterized protein</fullName>
    </submittedName>
</protein>
<feature type="transmembrane region" description="Helical" evidence="1">
    <location>
        <begin position="51"/>
        <end position="72"/>
    </location>
</feature>
<dbReference type="HOGENOM" id="CLU_1203058_0_0_6"/>
<evidence type="ECO:0000313" key="3">
    <source>
        <dbReference type="Proteomes" id="UP000004750"/>
    </source>
</evidence>
<comment type="caution">
    <text evidence="2">The sequence shown here is derived from an EMBL/GenBank/DDBJ whole genome shotgun (WGS) entry which is preliminary data.</text>
</comment>
<organism evidence="2 3">
    <name type="scientific">Cardiobacterium valvarum F0432</name>
    <dbReference type="NCBI Taxonomy" id="797473"/>
    <lineage>
        <taxon>Bacteria</taxon>
        <taxon>Pseudomonadati</taxon>
        <taxon>Pseudomonadota</taxon>
        <taxon>Gammaproteobacteria</taxon>
        <taxon>Cardiobacteriales</taxon>
        <taxon>Cardiobacteriaceae</taxon>
        <taxon>Cardiobacterium</taxon>
    </lineage>
</organism>
<accession>G9ZH43</accession>
<gene>
    <name evidence="2" type="ORF">HMPREF9080_02100</name>
</gene>
<dbReference type="EMBL" id="AGCM01000121">
    <property type="protein sequence ID" value="EHM52795.1"/>
    <property type="molecule type" value="Genomic_DNA"/>
</dbReference>
<evidence type="ECO:0000256" key="1">
    <source>
        <dbReference type="SAM" id="Phobius"/>
    </source>
</evidence>
<reference evidence="2 3" key="1">
    <citation type="submission" date="2011-08" db="EMBL/GenBank/DDBJ databases">
        <authorList>
            <person name="Weinstock G."/>
            <person name="Sodergren E."/>
            <person name="Clifton S."/>
            <person name="Fulton L."/>
            <person name="Fulton B."/>
            <person name="Courtney L."/>
            <person name="Fronick C."/>
            <person name="Harrison M."/>
            <person name="Strong C."/>
            <person name="Farmer C."/>
            <person name="Delahaunty K."/>
            <person name="Markovic C."/>
            <person name="Hall O."/>
            <person name="Minx P."/>
            <person name="Tomlinson C."/>
            <person name="Mitreva M."/>
            <person name="Hou S."/>
            <person name="Chen J."/>
            <person name="Wollam A."/>
            <person name="Pepin K.H."/>
            <person name="Johnson M."/>
            <person name="Bhonagiri V."/>
            <person name="Zhang X."/>
            <person name="Suruliraj S."/>
            <person name="Warren W."/>
            <person name="Chinwalla A."/>
            <person name="Mardis E.R."/>
            <person name="Wilson R.K."/>
        </authorList>
    </citation>
    <scope>NUCLEOTIDE SEQUENCE [LARGE SCALE GENOMIC DNA]</scope>
    <source>
        <strain evidence="2 3">F0432</strain>
    </source>
</reference>
<proteinExistence type="predicted"/>
<evidence type="ECO:0000313" key="2">
    <source>
        <dbReference type="EMBL" id="EHM52795.1"/>
    </source>
</evidence>
<dbReference type="Proteomes" id="UP000004750">
    <property type="component" value="Unassembled WGS sequence"/>
</dbReference>